<keyword evidence="2" id="KW-1185">Reference proteome</keyword>
<protein>
    <recommendedName>
        <fullName evidence="3">DUF4054 domain-containing protein</fullName>
    </recommendedName>
</protein>
<dbReference type="OrthoDB" id="2050363at2"/>
<evidence type="ECO:0008006" key="3">
    <source>
        <dbReference type="Google" id="ProtNLM"/>
    </source>
</evidence>
<organism evidence="1 2">
    <name type="scientific">Paenibacillus elgii</name>
    <dbReference type="NCBI Taxonomy" id="189691"/>
    <lineage>
        <taxon>Bacteria</taxon>
        <taxon>Bacillati</taxon>
        <taxon>Bacillota</taxon>
        <taxon>Bacilli</taxon>
        <taxon>Bacillales</taxon>
        <taxon>Paenibacillaceae</taxon>
        <taxon>Paenibacillus</taxon>
    </lineage>
</organism>
<proteinExistence type="predicted"/>
<evidence type="ECO:0000313" key="1">
    <source>
        <dbReference type="EMBL" id="KZE79309.1"/>
    </source>
</evidence>
<dbReference type="RefSeq" id="WP_063181985.1">
    <property type="nucleotide sequence ID" value="NZ_LQRA01000052.1"/>
</dbReference>
<accession>A0A161S428</accession>
<dbReference type="EMBL" id="LQRA01000052">
    <property type="protein sequence ID" value="KZE79309.1"/>
    <property type="molecule type" value="Genomic_DNA"/>
</dbReference>
<evidence type="ECO:0000313" key="2">
    <source>
        <dbReference type="Proteomes" id="UP000076563"/>
    </source>
</evidence>
<dbReference type="AlphaFoldDB" id="A0A161S428"/>
<gene>
    <name evidence="1" type="ORF">AV654_17730</name>
</gene>
<dbReference type="InterPro" id="IPR025127">
    <property type="entry name" value="DUF4054"/>
</dbReference>
<dbReference type="Proteomes" id="UP000076563">
    <property type="component" value="Unassembled WGS sequence"/>
</dbReference>
<reference evidence="2" key="1">
    <citation type="submission" date="2016-01" db="EMBL/GenBank/DDBJ databases">
        <title>Draft genome of Chromobacterium sp. F49.</title>
        <authorList>
            <person name="Hong K.W."/>
        </authorList>
    </citation>
    <scope>NUCLEOTIDE SEQUENCE [LARGE SCALE GENOMIC DNA]</scope>
    <source>
        <strain evidence="2">M63</strain>
    </source>
</reference>
<sequence>MSVANNRPLSVFAGIIGEASNIRIGSNPPFSLGDFLTVYPQFGPDGAGQSVVPQQIVQMYINLADACIKEARWHAYWQTAMGWFVAHFCTLFLQGAADPNGGAAAALAAGQAKGLNTSESVGDVSVSMDYGEIGKDLDGWAAWKLTIYGQQLATIAKMLGRGGMYVY</sequence>
<name>A0A161S428_9BACL</name>
<comment type="caution">
    <text evidence="1">The sequence shown here is derived from an EMBL/GenBank/DDBJ whole genome shotgun (WGS) entry which is preliminary data.</text>
</comment>
<dbReference type="Pfam" id="PF13262">
    <property type="entry name" value="DUF4054"/>
    <property type="match status" value="1"/>
</dbReference>